<comment type="caution">
    <text evidence="1">The sequence shown here is derived from an EMBL/GenBank/DDBJ whole genome shotgun (WGS) entry which is preliminary data.</text>
</comment>
<dbReference type="AlphaFoldDB" id="A0A9P4PMU0"/>
<proteinExistence type="predicted"/>
<organism evidence="1 2">
    <name type="scientific">Karstenula rhodostoma CBS 690.94</name>
    <dbReference type="NCBI Taxonomy" id="1392251"/>
    <lineage>
        <taxon>Eukaryota</taxon>
        <taxon>Fungi</taxon>
        <taxon>Dikarya</taxon>
        <taxon>Ascomycota</taxon>
        <taxon>Pezizomycotina</taxon>
        <taxon>Dothideomycetes</taxon>
        <taxon>Pleosporomycetidae</taxon>
        <taxon>Pleosporales</taxon>
        <taxon>Massarineae</taxon>
        <taxon>Didymosphaeriaceae</taxon>
        <taxon>Karstenula</taxon>
    </lineage>
</organism>
<keyword evidence="2" id="KW-1185">Reference proteome</keyword>
<reference evidence="1" key="1">
    <citation type="journal article" date="2020" name="Stud. Mycol.">
        <title>101 Dothideomycetes genomes: a test case for predicting lifestyles and emergence of pathogens.</title>
        <authorList>
            <person name="Haridas S."/>
            <person name="Albert R."/>
            <person name="Binder M."/>
            <person name="Bloem J."/>
            <person name="Labutti K."/>
            <person name="Salamov A."/>
            <person name="Andreopoulos B."/>
            <person name="Baker S."/>
            <person name="Barry K."/>
            <person name="Bills G."/>
            <person name="Bluhm B."/>
            <person name="Cannon C."/>
            <person name="Castanera R."/>
            <person name="Culley D."/>
            <person name="Daum C."/>
            <person name="Ezra D."/>
            <person name="Gonzalez J."/>
            <person name="Henrissat B."/>
            <person name="Kuo A."/>
            <person name="Liang C."/>
            <person name="Lipzen A."/>
            <person name="Lutzoni F."/>
            <person name="Magnuson J."/>
            <person name="Mondo S."/>
            <person name="Nolan M."/>
            <person name="Ohm R."/>
            <person name="Pangilinan J."/>
            <person name="Park H.-J."/>
            <person name="Ramirez L."/>
            <person name="Alfaro M."/>
            <person name="Sun H."/>
            <person name="Tritt A."/>
            <person name="Yoshinaga Y."/>
            <person name="Zwiers L.-H."/>
            <person name="Turgeon B."/>
            <person name="Goodwin S."/>
            <person name="Spatafora J."/>
            <person name="Crous P."/>
            <person name="Grigoriev I."/>
        </authorList>
    </citation>
    <scope>NUCLEOTIDE SEQUENCE</scope>
    <source>
        <strain evidence="1">CBS 690.94</strain>
    </source>
</reference>
<dbReference type="EMBL" id="MU001496">
    <property type="protein sequence ID" value="KAF2448030.1"/>
    <property type="molecule type" value="Genomic_DNA"/>
</dbReference>
<accession>A0A9P4PMU0</accession>
<protein>
    <submittedName>
        <fullName evidence="1">Uncharacterized protein</fullName>
    </submittedName>
</protein>
<name>A0A9P4PMU0_9PLEO</name>
<evidence type="ECO:0000313" key="2">
    <source>
        <dbReference type="Proteomes" id="UP000799764"/>
    </source>
</evidence>
<sequence length="169" mass="18788">MLYRSMLLQLLCVPSPSPRHLHHHAVNKHAIIFDSIHNPTDTVSNDPLYPLLPTLILPIALLHTPSPKPLPLSPTHQSKMLPYTYTASPSCRYTPCSRVNGPFCTESPRSHTSGCLKRHIYQGRPLPKPPFPRVCRLDVAASIGTFVRAVSDGEHAIHQKPNQQGYAPI</sequence>
<dbReference type="Proteomes" id="UP000799764">
    <property type="component" value="Unassembled WGS sequence"/>
</dbReference>
<gene>
    <name evidence="1" type="ORF">P171DRAFT_236712</name>
</gene>
<evidence type="ECO:0000313" key="1">
    <source>
        <dbReference type="EMBL" id="KAF2448030.1"/>
    </source>
</evidence>